<sequence length="327" mass="34350">MAAGANPIALGEGISKAADAVSEALLAAATPVSGKTAIAQVATVSSRDEQIGELVGEAMSKVGHDGVVTVEESSTLSTELEFTEGVGFDKGFISAYFVTDFDSQQAVLEDALILLHREKISSLPDLLPLLEKVAETGKPLLVIAEDVEGEALATLVVNAIRKTLKAVAVKAPYFGDRRKAFLQDLAVVTGGQVVDPDVGLLLREVGLDVLGTARRVVVTKDDTVIVDGAAAPKLLPSVPSNCAPRSRPPIPIGTARNSRSDWPSWPAGWLSSRWARPPKPRSRSARKASKTRSRLPRPRSRRALCRAAGLAVAGPRGAHGPAGVAER</sequence>
<dbReference type="Pfam" id="PF00118">
    <property type="entry name" value="Cpn60_TCP1"/>
    <property type="match status" value="1"/>
</dbReference>
<dbReference type="PATRIC" id="fig|1299334.3.peg.10140"/>
<dbReference type="EMBL" id="JAOB01000093">
    <property type="protein sequence ID" value="EUA06630.1"/>
    <property type="molecule type" value="Genomic_DNA"/>
</dbReference>
<evidence type="ECO:0000256" key="2">
    <source>
        <dbReference type="ARBA" id="ARBA00004241"/>
    </source>
</evidence>
<dbReference type="FunFam" id="3.50.7.10:FF:000001">
    <property type="entry name" value="60 kDa chaperonin"/>
    <property type="match status" value="1"/>
</dbReference>
<dbReference type="GO" id="GO:0009408">
    <property type="term" value="P:response to heat"/>
    <property type="evidence" value="ECO:0007669"/>
    <property type="project" value="UniProtKB-ARBA"/>
</dbReference>
<protein>
    <recommendedName>
        <fullName evidence="6">Chaperonin-like protein MimG</fullName>
    </recommendedName>
</protein>
<dbReference type="GO" id="GO:0042026">
    <property type="term" value="P:protein refolding"/>
    <property type="evidence" value="ECO:0007669"/>
    <property type="project" value="InterPro"/>
</dbReference>
<evidence type="ECO:0000256" key="4">
    <source>
        <dbReference type="ARBA" id="ARBA00023186"/>
    </source>
</evidence>
<reference evidence="8" key="1">
    <citation type="submission" date="2014-01" db="EMBL/GenBank/DDBJ databases">
        <authorList>
            <person name="Brown-Elliot B."/>
            <person name="Wallace R."/>
            <person name="Lenaerts A."/>
            <person name="Ordway D."/>
            <person name="DeGroote M.A."/>
            <person name="Parker T."/>
            <person name="Sizemore C."/>
            <person name="Tallon L.J."/>
            <person name="Sadzewicz L.K."/>
            <person name="Sengamalay N."/>
            <person name="Fraser C.M."/>
            <person name="Hine E."/>
            <person name="Shefchek K.A."/>
            <person name="Das S.P."/>
            <person name="Tettelin H."/>
        </authorList>
    </citation>
    <scope>NUCLEOTIDE SEQUENCE [LARGE SCALE GENOMIC DNA]</scope>
    <source>
        <strain evidence="8">4042</strain>
    </source>
</reference>
<dbReference type="SUPFAM" id="SSF52029">
    <property type="entry name" value="GroEL apical domain-like"/>
    <property type="match status" value="1"/>
</dbReference>
<dbReference type="InterPro" id="IPR001844">
    <property type="entry name" value="Cpn60/GroEL"/>
</dbReference>
<comment type="subcellular location">
    <subcellularLocation>
        <location evidence="2">Cell surface</location>
    </subcellularLocation>
    <subcellularLocation>
        <location evidence="5">Secreted</location>
        <location evidence="5">Capsule</location>
    </subcellularLocation>
    <subcellularLocation>
        <location evidence="1">Secreted</location>
        <location evidence="1">Cell wall</location>
    </subcellularLocation>
</comment>
<evidence type="ECO:0000256" key="3">
    <source>
        <dbReference type="ARBA" id="ARBA00006607"/>
    </source>
</evidence>
<dbReference type="GO" id="GO:0009986">
    <property type="term" value="C:cell surface"/>
    <property type="evidence" value="ECO:0007669"/>
    <property type="project" value="UniProtKB-SubCell"/>
</dbReference>
<comment type="similarity">
    <text evidence="3">Belongs to the chaperonin (HSP60) family.</text>
</comment>
<gene>
    <name evidence="8" type="primary">groL2</name>
    <name evidence="8" type="ORF">I553_0556</name>
</gene>
<dbReference type="PANTHER" id="PTHR45633">
    <property type="entry name" value="60 KDA HEAT SHOCK PROTEIN, MITOCHONDRIAL"/>
    <property type="match status" value="1"/>
</dbReference>
<dbReference type="Gene3D" id="3.50.7.10">
    <property type="entry name" value="GroEL"/>
    <property type="match status" value="1"/>
</dbReference>
<proteinExistence type="inferred from homology"/>
<keyword evidence="4" id="KW-0143">Chaperone</keyword>
<dbReference type="InterPro" id="IPR002423">
    <property type="entry name" value="Cpn60/GroEL/TCP-1"/>
</dbReference>
<organism evidence="8">
    <name type="scientific">Mycobacterium xenopi 4042</name>
    <dbReference type="NCBI Taxonomy" id="1299334"/>
    <lineage>
        <taxon>Bacteria</taxon>
        <taxon>Bacillati</taxon>
        <taxon>Actinomycetota</taxon>
        <taxon>Actinomycetes</taxon>
        <taxon>Mycobacteriales</taxon>
        <taxon>Mycobacteriaceae</taxon>
        <taxon>Mycobacterium</taxon>
    </lineage>
</organism>
<dbReference type="GO" id="GO:0140662">
    <property type="term" value="F:ATP-dependent protein folding chaperone"/>
    <property type="evidence" value="ECO:0007669"/>
    <property type="project" value="InterPro"/>
</dbReference>
<evidence type="ECO:0000313" key="8">
    <source>
        <dbReference type="EMBL" id="EUA06630.1"/>
    </source>
</evidence>
<feature type="compositionally biased region" description="Basic residues" evidence="7">
    <location>
        <begin position="276"/>
        <end position="304"/>
    </location>
</feature>
<dbReference type="InterPro" id="IPR027409">
    <property type="entry name" value="GroEL-like_apical_dom_sf"/>
</dbReference>
<evidence type="ECO:0000256" key="7">
    <source>
        <dbReference type="SAM" id="MobiDB-lite"/>
    </source>
</evidence>
<dbReference type="AlphaFoldDB" id="X7YJR2"/>
<feature type="region of interest" description="Disordered" evidence="7">
    <location>
        <begin position="240"/>
        <end position="327"/>
    </location>
</feature>
<dbReference type="SUPFAM" id="SSF54849">
    <property type="entry name" value="GroEL-intermediate domain like"/>
    <property type="match status" value="1"/>
</dbReference>
<evidence type="ECO:0000256" key="5">
    <source>
        <dbReference type="ARBA" id="ARBA00025702"/>
    </source>
</evidence>
<evidence type="ECO:0000256" key="6">
    <source>
        <dbReference type="ARBA" id="ARBA00073241"/>
    </source>
</evidence>
<dbReference type="Gene3D" id="3.30.260.10">
    <property type="entry name" value="TCP-1-like chaperonin intermediate domain"/>
    <property type="match status" value="1"/>
</dbReference>
<evidence type="ECO:0000256" key="1">
    <source>
        <dbReference type="ARBA" id="ARBA00004191"/>
    </source>
</evidence>
<dbReference type="GO" id="GO:0042603">
    <property type="term" value="C:capsule"/>
    <property type="evidence" value="ECO:0007669"/>
    <property type="project" value="UniProtKB-SubCell"/>
</dbReference>
<comment type="caution">
    <text evidence="8">The sequence shown here is derived from an EMBL/GenBank/DDBJ whole genome shotgun (WGS) entry which is preliminary data.</text>
</comment>
<dbReference type="InterPro" id="IPR027410">
    <property type="entry name" value="TCP-1-like_intermed_sf"/>
</dbReference>
<name>X7YJR2_MYCXE</name>
<accession>X7YJR2</accession>